<reference evidence="3" key="1">
    <citation type="journal article" date="2019" name="Int. J. Syst. Evol. Microbiol.">
        <title>The Global Catalogue of Microorganisms (GCM) 10K type strain sequencing project: providing services to taxonomists for standard genome sequencing and annotation.</title>
        <authorList>
            <consortium name="The Broad Institute Genomics Platform"/>
            <consortium name="The Broad Institute Genome Sequencing Center for Infectious Disease"/>
            <person name="Wu L."/>
            <person name="Ma J."/>
        </authorList>
    </citation>
    <scope>NUCLEOTIDE SEQUENCE [LARGE SCALE GENOMIC DNA]</scope>
    <source>
        <strain evidence="3">JCM 15313</strain>
    </source>
</reference>
<evidence type="ECO:0000259" key="1">
    <source>
        <dbReference type="Pfam" id="PF01636"/>
    </source>
</evidence>
<gene>
    <name evidence="2" type="ORF">GCM10009799_43740</name>
</gene>
<evidence type="ECO:0000313" key="2">
    <source>
        <dbReference type="EMBL" id="GAA2010811.1"/>
    </source>
</evidence>
<dbReference type="SUPFAM" id="SSF56112">
    <property type="entry name" value="Protein kinase-like (PK-like)"/>
    <property type="match status" value="1"/>
</dbReference>
<comment type="caution">
    <text evidence="2">The sequence shown here is derived from an EMBL/GenBank/DDBJ whole genome shotgun (WGS) entry which is preliminary data.</text>
</comment>
<feature type="domain" description="Aminoglycoside phosphotransferase" evidence="1">
    <location>
        <begin position="166"/>
        <end position="312"/>
    </location>
</feature>
<name>A0ABP5F163_9ACTN</name>
<dbReference type="Pfam" id="PF01636">
    <property type="entry name" value="APH"/>
    <property type="match status" value="1"/>
</dbReference>
<evidence type="ECO:0000313" key="3">
    <source>
        <dbReference type="Proteomes" id="UP001501585"/>
    </source>
</evidence>
<keyword evidence="3" id="KW-1185">Reference proteome</keyword>
<dbReference type="EMBL" id="BAAAPC010000022">
    <property type="protein sequence ID" value="GAA2010811.1"/>
    <property type="molecule type" value="Genomic_DNA"/>
</dbReference>
<protein>
    <recommendedName>
        <fullName evidence="1">Aminoglycoside phosphotransferase domain-containing protein</fullName>
    </recommendedName>
</protein>
<dbReference type="InterPro" id="IPR011009">
    <property type="entry name" value="Kinase-like_dom_sf"/>
</dbReference>
<dbReference type="Proteomes" id="UP001501585">
    <property type="component" value="Unassembled WGS sequence"/>
</dbReference>
<accession>A0ABP5F163</accession>
<dbReference type="RefSeq" id="WP_344103651.1">
    <property type="nucleotide sequence ID" value="NZ_BAAAPC010000022.1"/>
</dbReference>
<sequence>MNGETTYLTDLAEVLWPCGGLLGRGTDTTPPRRDPVPPPRDAEVREYLPVPSAHNPRVILPVTNRYAAARGISAFAQRHSFSERVRTALLATAFSSGLAPLLLRDRLHVGSGRTIEHALATALDRDVVIAIHIGPPRANRKPVLLLLTPAGRTIGYAKIGVNDLTSRLVRAETDALRRLAEARLRDITVPRLIHAGEWNGHPLLVQEALPVGDQTDRPTRRQLLRCVLQICDLETVREIRLFASPYHRTLANRIAALGDRPEAHALREAFDQLPDVTLPFGAWHGDLTRWNVASTPRRAFVWDWERLAFDAPLGFDALHYELNECVQAGTHQGVQRWVDSGARLLRDPLITGAGLRPEAVSTVMALYLIDLATRYLHDRQLEAGGRLAAVDDWLLPVLSGLGERAVQEALEARRVG</sequence>
<organism evidence="2 3">
    <name type="scientific">Nocardiopsis rhodophaea</name>
    <dbReference type="NCBI Taxonomy" id="280238"/>
    <lineage>
        <taxon>Bacteria</taxon>
        <taxon>Bacillati</taxon>
        <taxon>Actinomycetota</taxon>
        <taxon>Actinomycetes</taxon>
        <taxon>Streptosporangiales</taxon>
        <taxon>Nocardiopsidaceae</taxon>
        <taxon>Nocardiopsis</taxon>
    </lineage>
</organism>
<dbReference type="InterPro" id="IPR002575">
    <property type="entry name" value="Aminoglycoside_PTrfase"/>
</dbReference>
<proteinExistence type="predicted"/>